<dbReference type="GO" id="GO:0005834">
    <property type="term" value="C:heterotrimeric G-protein complex"/>
    <property type="evidence" value="ECO:0007669"/>
    <property type="project" value="TreeGrafter"/>
</dbReference>
<keyword evidence="11" id="KW-1185">Reference proteome</keyword>
<reference evidence="12" key="1">
    <citation type="submission" date="2022-11" db="UniProtKB">
        <authorList>
            <consortium name="WormBaseParasite"/>
        </authorList>
    </citation>
    <scope>IDENTIFICATION</scope>
</reference>
<keyword evidence="4 9" id="KW-0547">Nucleotide-binding</keyword>
<evidence type="ECO:0000256" key="1">
    <source>
        <dbReference type="ARBA" id="ARBA00011356"/>
    </source>
</evidence>
<feature type="binding site" evidence="10">
    <location>
        <position position="167"/>
    </location>
    <ligand>
        <name>Mg(2+)</name>
        <dbReference type="ChEBI" id="CHEBI:18420"/>
    </ligand>
</feature>
<evidence type="ECO:0000313" key="12">
    <source>
        <dbReference type="WBParaSite" id="scaffold2516_cov204.g4983"/>
    </source>
</evidence>
<dbReference type="SMART" id="SM00275">
    <property type="entry name" value="G_alpha"/>
    <property type="match status" value="1"/>
</dbReference>
<evidence type="ECO:0000256" key="8">
    <source>
        <dbReference type="ARBA" id="ARBA00023288"/>
    </source>
</evidence>
<dbReference type="GO" id="GO:0007188">
    <property type="term" value="P:adenylate cyclase-modulating G protein-coupled receptor signaling pathway"/>
    <property type="evidence" value="ECO:0007669"/>
    <property type="project" value="TreeGrafter"/>
</dbReference>
<keyword evidence="5 9" id="KW-0342">GTP-binding</keyword>
<proteinExistence type="predicted"/>
<dbReference type="GO" id="GO:0046872">
    <property type="term" value="F:metal ion binding"/>
    <property type="evidence" value="ECO:0007669"/>
    <property type="project" value="UniProtKB-KW"/>
</dbReference>
<dbReference type="GO" id="GO:0031683">
    <property type="term" value="F:G-protein beta/gamma-subunit complex binding"/>
    <property type="evidence" value="ECO:0007669"/>
    <property type="project" value="InterPro"/>
</dbReference>
<comment type="subunit">
    <text evidence="1">G proteins are composed of 3 units; alpha, beta and gamma. The alpha chain contains the guanine nucleotide binding site.</text>
</comment>
<dbReference type="InterPro" id="IPR001019">
    <property type="entry name" value="Gprotein_alpha_su"/>
</dbReference>
<evidence type="ECO:0000256" key="4">
    <source>
        <dbReference type="ARBA" id="ARBA00022741"/>
    </source>
</evidence>
<organism evidence="11 12">
    <name type="scientific">Meloidogyne javanica</name>
    <name type="common">Root-knot nematode worm</name>
    <dbReference type="NCBI Taxonomy" id="6303"/>
    <lineage>
        <taxon>Eukaryota</taxon>
        <taxon>Metazoa</taxon>
        <taxon>Ecdysozoa</taxon>
        <taxon>Nematoda</taxon>
        <taxon>Chromadorea</taxon>
        <taxon>Rhabditida</taxon>
        <taxon>Tylenchina</taxon>
        <taxon>Tylenchomorpha</taxon>
        <taxon>Tylenchoidea</taxon>
        <taxon>Meloidogynidae</taxon>
        <taxon>Meloidogyninae</taxon>
        <taxon>Meloidogyne</taxon>
        <taxon>Meloidogyne incognita group</taxon>
    </lineage>
</organism>
<name>A0A915M2U7_MELJA</name>
<dbReference type="AlphaFoldDB" id="A0A915M2U7"/>
<dbReference type="PRINTS" id="PR00318">
    <property type="entry name" value="GPROTEINA"/>
</dbReference>
<evidence type="ECO:0000256" key="7">
    <source>
        <dbReference type="ARBA" id="ARBA00023224"/>
    </source>
</evidence>
<evidence type="ECO:0000256" key="10">
    <source>
        <dbReference type="PIRSR" id="PIRSR601019-2"/>
    </source>
</evidence>
<protein>
    <submittedName>
        <fullName evidence="12">Uncharacterized protein</fullName>
    </submittedName>
</protein>
<dbReference type="SUPFAM" id="SSF52540">
    <property type="entry name" value="P-loop containing nucleoside triphosphate hydrolases"/>
    <property type="match status" value="1"/>
</dbReference>
<dbReference type="SUPFAM" id="SSF47895">
    <property type="entry name" value="Transducin (alpha subunit), insertion domain"/>
    <property type="match status" value="1"/>
</dbReference>
<accession>A0A915M2U7</accession>
<evidence type="ECO:0000256" key="5">
    <source>
        <dbReference type="ARBA" id="ARBA00023134"/>
    </source>
</evidence>
<sequence>MGSSLCKGEKVYDEQMDKVNRQIEIELQRERLEERKIVKILLLGSGDSGKSTIVKQMRYMLHTNYIGSFYYIAKGISQLQIDVPSQERDLVNKFEHSFTKFLDYDDTEMIKLISKFLTYSCVNAACQHLTEFYVPDNTPYLLAESSRILTPEYSPTEADVIHARASTTGVHEIFFSFRRFGIRLIDVGGQKTERRKWIHCFDNVSAILYVISLSCYDQFLEEDPSINRMDDSIELFRAMFYNQFLFKVKEPESNRHIYAHVTNATDTKNIDAMPQKVSKNEVWTYFNFSPEFVFGATCDIVLQKNLSKAGMT</sequence>
<feature type="binding site" evidence="10">
    <location>
        <position position="51"/>
    </location>
    <ligand>
        <name>Mg(2+)</name>
        <dbReference type="ChEBI" id="CHEBI:18420"/>
    </ligand>
</feature>
<keyword evidence="8" id="KW-0449">Lipoprotein</keyword>
<evidence type="ECO:0000256" key="9">
    <source>
        <dbReference type="PIRSR" id="PIRSR601019-1"/>
    </source>
</evidence>
<dbReference type="PANTHER" id="PTHR10218">
    <property type="entry name" value="GTP-BINDING PROTEIN ALPHA SUBUNIT"/>
    <property type="match status" value="1"/>
</dbReference>
<dbReference type="Gene3D" id="3.40.50.300">
    <property type="entry name" value="P-loop containing nucleotide triphosphate hydrolases"/>
    <property type="match status" value="1"/>
</dbReference>
<dbReference type="InterPro" id="IPR027417">
    <property type="entry name" value="P-loop_NTPase"/>
</dbReference>
<keyword evidence="6" id="KW-0564">Palmitate</keyword>
<evidence type="ECO:0000256" key="2">
    <source>
        <dbReference type="ARBA" id="ARBA00022707"/>
    </source>
</evidence>
<dbReference type="GO" id="GO:0005525">
    <property type="term" value="F:GTP binding"/>
    <property type="evidence" value="ECO:0007669"/>
    <property type="project" value="UniProtKB-KW"/>
</dbReference>
<dbReference type="PROSITE" id="PS51882">
    <property type="entry name" value="G_ALPHA"/>
    <property type="match status" value="1"/>
</dbReference>
<dbReference type="CDD" id="cd00066">
    <property type="entry name" value="G-alpha"/>
    <property type="match status" value="1"/>
</dbReference>
<dbReference type="FunFam" id="3.40.50.300:FF:000692">
    <property type="entry name" value="Guanine nucleotide-binding protein subunit alpha"/>
    <property type="match status" value="1"/>
</dbReference>
<keyword evidence="3 10" id="KW-0479">Metal-binding</keyword>
<dbReference type="GO" id="GO:0001664">
    <property type="term" value="F:G protein-coupled receptor binding"/>
    <property type="evidence" value="ECO:0007669"/>
    <property type="project" value="TreeGrafter"/>
</dbReference>
<evidence type="ECO:0000313" key="11">
    <source>
        <dbReference type="Proteomes" id="UP000887561"/>
    </source>
</evidence>
<dbReference type="Pfam" id="PF00503">
    <property type="entry name" value="G-alpha"/>
    <property type="match status" value="1"/>
</dbReference>
<dbReference type="WBParaSite" id="scaffold2516_cov204.g4983">
    <property type="protein sequence ID" value="scaffold2516_cov204.g4983"/>
    <property type="gene ID" value="scaffold2516_cov204.g4983"/>
</dbReference>
<dbReference type="Proteomes" id="UP000887561">
    <property type="component" value="Unplaced"/>
</dbReference>
<keyword evidence="10" id="KW-0460">Magnesium</keyword>
<dbReference type="GO" id="GO:0003924">
    <property type="term" value="F:GTPase activity"/>
    <property type="evidence" value="ECO:0007669"/>
    <property type="project" value="InterPro"/>
</dbReference>
<dbReference type="Gene3D" id="1.10.400.10">
    <property type="entry name" value="GI Alpha 1, domain 2-like"/>
    <property type="match status" value="1"/>
</dbReference>
<dbReference type="GO" id="GO:0005737">
    <property type="term" value="C:cytoplasm"/>
    <property type="evidence" value="ECO:0007669"/>
    <property type="project" value="TreeGrafter"/>
</dbReference>
<evidence type="ECO:0000256" key="3">
    <source>
        <dbReference type="ARBA" id="ARBA00022723"/>
    </source>
</evidence>
<keyword evidence="7" id="KW-0807">Transducer</keyword>
<evidence type="ECO:0000256" key="6">
    <source>
        <dbReference type="ARBA" id="ARBA00023139"/>
    </source>
</evidence>
<feature type="binding site" evidence="9">
    <location>
        <begin position="186"/>
        <end position="190"/>
    </location>
    <ligand>
        <name>GTP</name>
        <dbReference type="ChEBI" id="CHEBI:37565"/>
    </ligand>
</feature>
<keyword evidence="2" id="KW-0519">Myristate</keyword>
<dbReference type="InterPro" id="IPR011025">
    <property type="entry name" value="GproteinA_insert"/>
</dbReference>
<dbReference type="PANTHER" id="PTHR10218:SF302">
    <property type="entry name" value="GUANINE NUCLEOTIDE-BINDING PROTEIN ALPHA-5 SUBUNIT"/>
    <property type="match status" value="1"/>
</dbReference>